<proteinExistence type="inferred from homology"/>
<comment type="catalytic activity">
    <reaction evidence="15">
        <text>a CDP-1,2-diacyl-sn-glycerol + sn-glycerol 3-phosphate = a 1,2-diacyl-sn-glycero-3-phospho-(1'-sn-glycero-3'-phosphate) + CMP + H(+)</text>
        <dbReference type="Rhea" id="RHEA:12593"/>
        <dbReference type="ChEBI" id="CHEBI:15378"/>
        <dbReference type="ChEBI" id="CHEBI:57597"/>
        <dbReference type="ChEBI" id="CHEBI:58332"/>
        <dbReference type="ChEBI" id="CHEBI:60110"/>
        <dbReference type="ChEBI" id="CHEBI:60377"/>
        <dbReference type="EC" id="2.7.8.5"/>
    </reaction>
</comment>
<comment type="pathway">
    <text evidence="3">Lipid metabolism.</text>
</comment>
<keyword evidence="12" id="KW-0472">Membrane</keyword>
<keyword evidence="8 17" id="KW-0808">Transferase</keyword>
<comment type="subcellular location">
    <subcellularLocation>
        <location evidence="1">Membrane</location>
        <topology evidence="1">Multi-pass membrane protein</topology>
    </subcellularLocation>
</comment>
<dbReference type="AlphaFoldDB" id="A0A369THN7"/>
<dbReference type="Pfam" id="PF01066">
    <property type="entry name" value="CDP-OH_P_transf"/>
    <property type="match status" value="1"/>
</dbReference>
<evidence type="ECO:0000256" key="9">
    <source>
        <dbReference type="ARBA" id="ARBA00022692"/>
    </source>
</evidence>
<dbReference type="NCBIfam" id="TIGR00560">
    <property type="entry name" value="pgsA"/>
    <property type="match status" value="1"/>
</dbReference>
<dbReference type="InterPro" id="IPR050324">
    <property type="entry name" value="CDP-alcohol_PTase-I"/>
</dbReference>
<keyword evidence="14" id="KW-1208">Phospholipid metabolism</keyword>
<dbReference type="PROSITE" id="PS00379">
    <property type="entry name" value="CDP_ALCOHOL_P_TRANSF"/>
    <property type="match status" value="1"/>
</dbReference>
<dbReference type="InterPro" id="IPR048254">
    <property type="entry name" value="CDP_ALCOHOL_P_TRANSF_CS"/>
</dbReference>
<dbReference type="GO" id="GO:0008444">
    <property type="term" value="F:CDP-diacylglycerol-glycerol-3-phosphate 3-phosphatidyltransferase activity"/>
    <property type="evidence" value="ECO:0007669"/>
    <property type="project" value="UniProtKB-UniRule"/>
</dbReference>
<dbReference type="GO" id="GO:0046474">
    <property type="term" value="P:glycerophospholipid biosynthetic process"/>
    <property type="evidence" value="ECO:0007669"/>
    <property type="project" value="TreeGrafter"/>
</dbReference>
<evidence type="ECO:0000256" key="15">
    <source>
        <dbReference type="ARBA" id="ARBA00048586"/>
    </source>
</evidence>
<dbReference type="EMBL" id="QPMH01000005">
    <property type="protein sequence ID" value="RDD62416.1"/>
    <property type="molecule type" value="Genomic_DNA"/>
</dbReference>
<reference evidence="18 19" key="1">
    <citation type="submission" date="2018-07" db="EMBL/GenBank/DDBJ databases">
        <title>Venubactetium sediminum gen. nov., sp. nov., isolated from a marine solar saltern.</title>
        <authorList>
            <person name="Wang S."/>
        </authorList>
    </citation>
    <scope>NUCLEOTIDE SEQUENCE [LARGE SCALE GENOMIC DNA]</scope>
    <source>
        <strain evidence="18 19">WD2A32</strain>
    </source>
</reference>
<dbReference type="Proteomes" id="UP000253941">
    <property type="component" value="Unassembled WGS sequence"/>
</dbReference>
<evidence type="ECO:0000313" key="18">
    <source>
        <dbReference type="EMBL" id="RDD62416.1"/>
    </source>
</evidence>
<evidence type="ECO:0000256" key="17">
    <source>
        <dbReference type="RuleBase" id="RU003750"/>
    </source>
</evidence>
<dbReference type="InterPro" id="IPR043130">
    <property type="entry name" value="CDP-OH_PTrfase_TM_dom"/>
</dbReference>
<keyword evidence="7" id="KW-0444">Lipid biosynthesis</keyword>
<dbReference type="EC" id="2.7.8.5" evidence="5 16"/>
<accession>A0A369THN7</accession>
<dbReference type="InterPro" id="IPR004570">
    <property type="entry name" value="Phosphatidylglycerol_P_synth"/>
</dbReference>
<evidence type="ECO:0000256" key="4">
    <source>
        <dbReference type="ARBA" id="ARBA00010441"/>
    </source>
</evidence>
<evidence type="ECO:0000256" key="7">
    <source>
        <dbReference type="ARBA" id="ARBA00022516"/>
    </source>
</evidence>
<keyword evidence="10" id="KW-1133">Transmembrane helix</keyword>
<evidence type="ECO:0000256" key="6">
    <source>
        <dbReference type="ARBA" id="ARBA00014944"/>
    </source>
</evidence>
<dbReference type="Gene3D" id="1.20.120.1760">
    <property type="match status" value="1"/>
</dbReference>
<evidence type="ECO:0000313" key="19">
    <source>
        <dbReference type="Proteomes" id="UP000253941"/>
    </source>
</evidence>
<dbReference type="GO" id="GO:0016020">
    <property type="term" value="C:membrane"/>
    <property type="evidence" value="ECO:0007669"/>
    <property type="project" value="UniProtKB-SubCell"/>
</dbReference>
<evidence type="ECO:0000256" key="11">
    <source>
        <dbReference type="ARBA" id="ARBA00023098"/>
    </source>
</evidence>
<keyword evidence="13" id="KW-0594">Phospholipid biosynthesis</keyword>
<comment type="caution">
    <text evidence="18">The sequence shown here is derived from an EMBL/GenBank/DDBJ whole genome shotgun (WGS) entry which is preliminary data.</text>
</comment>
<keyword evidence="11" id="KW-0443">Lipid metabolism</keyword>
<evidence type="ECO:0000256" key="12">
    <source>
        <dbReference type="ARBA" id="ARBA00023136"/>
    </source>
</evidence>
<evidence type="ECO:0000256" key="13">
    <source>
        <dbReference type="ARBA" id="ARBA00023209"/>
    </source>
</evidence>
<evidence type="ECO:0000256" key="8">
    <source>
        <dbReference type="ARBA" id="ARBA00022679"/>
    </source>
</evidence>
<keyword evidence="19" id="KW-1185">Reference proteome</keyword>
<dbReference type="PIRSF" id="PIRSF000847">
    <property type="entry name" value="Phos_ph_gly_syn"/>
    <property type="match status" value="1"/>
</dbReference>
<dbReference type="PANTHER" id="PTHR14269:SF62">
    <property type="entry name" value="CDP-DIACYLGLYCEROL--GLYCEROL-3-PHOSPHATE 3-PHOSPHATIDYLTRANSFERASE 1, CHLOROPLASTIC"/>
    <property type="match status" value="1"/>
</dbReference>
<evidence type="ECO:0000256" key="14">
    <source>
        <dbReference type="ARBA" id="ARBA00023264"/>
    </source>
</evidence>
<dbReference type="InterPro" id="IPR000462">
    <property type="entry name" value="CDP-OH_P_trans"/>
</dbReference>
<evidence type="ECO:0000256" key="1">
    <source>
        <dbReference type="ARBA" id="ARBA00004141"/>
    </source>
</evidence>
<evidence type="ECO:0000256" key="2">
    <source>
        <dbReference type="ARBA" id="ARBA00005042"/>
    </source>
</evidence>
<protein>
    <recommendedName>
        <fullName evidence="6 16">CDP-diacylglycerol--glycerol-3-phosphate 3-phosphatidyltransferase</fullName>
        <ecNumber evidence="5 16">2.7.8.5</ecNumber>
    </recommendedName>
</protein>
<comment type="pathway">
    <text evidence="2">Phospholipid metabolism; phosphatidylglycerol biosynthesis; phosphatidylglycerol from CDP-diacylglycerol: step 1/2.</text>
</comment>
<evidence type="ECO:0000256" key="3">
    <source>
        <dbReference type="ARBA" id="ARBA00005189"/>
    </source>
</evidence>
<comment type="similarity">
    <text evidence="4 17">Belongs to the CDP-alcohol phosphatidyltransferase class-I family.</text>
</comment>
<evidence type="ECO:0000256" key="16">
    <source>
        <dbReference type="NCBIfam" id="TIGR00560"/>
    </source>
</evidence>
<keyword evidence="9" id="KW-0812">Transmembrane</keyword>
<evidence type="ECO:0000256" key="10">
    <source>
        <dbReference type="ARBA" id="ARBA00022989"/>
    </source>
</evidence>
<evidence type="ECO:0000256" key="5">
    <source>
        <dbReference type="ARBA" id="ARBA00013170"/>
    </source>
</evidence>
<sequence length="194" mass="21142">MLTSLPNILTLSRIVVLPVIVALLYWTGPWASWIALAIFVVASVTDWLDGYIARLWNEVSPLGRFLDPIADKLLVAAVIVMLVASERVTGLVVLPALVILCREILVSGLREYLAEIRVPMPVSRLAKWKTALQMVALGILIVGEAGPPEIPLRLIGEVGLWIAAGLTMITGYDYLVRGLQHMRGDAAKPAEKKA</sequence>
<gene>
    <name evidence="18" type="primary">pgsA</name>
    <name evidence="18" type="ORF">DRB17_07120</name>
</gene>
<dbReference type="RefSeq" id="WP_114581514.1">
    <property type="nucleotide sequence ID" value="NZ_QPMH01000005.1"/>
</dbReference>
<organism evidence="18 19">
    <name type="scientific">Ferruginivarius sediminum</name>
    <dbReference type="NCBI Taxonomy" id="2661937"/>
    <lineage>
        <taxon>Bacteria</taxon>
        <taxon>Pseudomonadati</taxon>
        <taxon>Pseudomonadota</taxon>
        <taxon>Alphaproteobacteria</taxon>
        <taxon>Rhodospirillales</taxon>
        <taxon>Rhodospirillaceae</taxon>
        <taxon>Ferruginivarius</taxon>
    </lineage>
</organism>
<name>A0A369THN7_9PROT</name>
<dbReference type="PANTHER" id="PTHR14269">
    <property type="entry name" value="CDP-DIACYLGLYCEROL--GLYCEROL-3-PHOSPHATE 3-PHOSPHATIDYLTRANSFERASE-RELATED"/>
    <property type="match status" value="1"/>
</dbReference>